<dbReference type="PROSITE" id="PS51935">
    <property type="entry name" value="NLPC_P60"/>
    <property type="match status" value="1"/>
</dbReference>
<dbReference type="GO" id="GO:0008234">
    <property type="term" value="F:cysteine-type peptidase activity"/>
    <property type="evidence" value="ECO:0007669"/>
    <property type="project" value="UniProtKB-KW"/>
</dbReference>
<dbReference type="PANTHER" id="PTHR47053:SF1">
    <property type="entry name" value="MUREIN DD-ENDOPEPTIDASE MEPH-RELATED"/>
    <property type="match status" value="1"/>
</dbReference>
<dbReference type="Proteomes" id="UP000294668">
    <property type="component" value="Unassembled WGS sequence"/>
</dbReference>
<accession>A0AB38JW18</accession>
<sequence length="232" mass="24875">AIKFFNLSQPNLEVDFNLTSFVNRSQNFCNFPEKLPAYDEPTKYINEVSSLKFTKLILSFAAAGAIMGGAVTTANADTYQNTNPTDNQQSSTNYYNPNAGTPKATVNSNDSKADAVVSLAKQLATQNIPYVWGGESLQGMDCSGLTDYVYQKAAGISLGHYTVTQESHVTKEAVSEAQPGDLLFWGDAGATHHVAIYIGNNQFVAAPQPGQNVDVETISSAFMPSFAGHVNG</sequence>
<feature type="domain" description="NlpC/P60" evidence="5">
    <location>
        <begin position="110"/>
        <end position="232"/>
    </location>
</feature>
<organism evidence="6 7">
    <name type="scientific">Lentilactobacillus parakefiri</name>
    <dbReference type="NCBI Taxonomy" id="152332"/>
    <lineage>
        <taxon>Bacteria</taxon>
        <taxon>Bacillati</taxon>
        <taxon>Bacillota</taxon>
        <taxon>Bacilli</taxon>
        <taxon>Lactobacillales</taxon>
        <taxon>Lactobacillaceae</taxon>
        <taxon>Lentilactobacillus</taxon>
    </lineage>
</organism>
<dbReference type="InterPro" id="IPR038765">
    <property type="entry name" value="Papain-like_cys_pep_sf"/>
</dbReference>
<keyword evidence="3" id="KW-0378">Hydrolase</keyword>
<dbReference type="SUPFAM" id="SSF54001">
    <property type="entry name" value="Cysteine proteinases"/>
    <property type="match status" value="1"/>
</dbReference>
<comment type="similarity">
    <text evidence="1">Belongs to the peptidase C40 family.</text>
</comment>
<dbReference type="InterPro" id="IPR051202">
    <property type="entry name" value="Peptidase_C40"/>
</dbReference>
<evidence type="ECO:0000259" key="5">
    <source>
        <dbReference type="PROSITE" id="PS51935"/>
    </source>
</evidence>
<protein>
    <recommendedName>
        <fullName evidence="5">NlpC/P60 domain-containing protein</fullName>
    </recommendedName>
</protein>
<evidence type="ECO:0000256" key="3">
    <source>
        <dbReference type="ARBA" id="ARBA00022801"/>
    </source>
</evidence>
<dbReference type="AlphaFoldDB" id="A0AB38JW18"/>
<reference evidence="6 7" key="1">
    <citation type="journal article" date="2019" name="Appl. Microbiol. Biotechnol.">
        <title>Uncovering carbohydrate metabolism through a genotype-phenotype association study of 56 lactic acid bacteria genomes.</title>
        <authorList>
            <person name="Buron-Moles G."/>
            <person name="Chailyan A."/>
            <person name="Dolejs I."/>
            <person name="Forster J."/>
            <person name="Miks M.H."/>
        </authorList>
    </citation>
    <scope>NUCLEOTIDE SEQUENCE [LARGE SCALE GENOMIC DNA]</scope>
    <source>
        <strain evidence="6 7">DSM 10551</strain>
    </source>
</reference>
<keyword evidence="7" id="KW-1185">Reference proteome</keyword>
<keyword evidence="4" id="KW-0788">Thiol protease</keyword>
<name>A0AB38JW18_9LACO</name>
<evidence type="ECO:0000256" key="1">
    <source>
        <dbReference type="ARBA" id="ARBA00007074"/>
    </source>
</evidence>
<evidence type="ECO:0000313" key="6">
    <source>
        <dbReference type="EMBL" id="TDG92810.1"/>
    </source>
</evidence>
<dbReference type="EMBL" id="PUFL01000039">
    <property type="protein sequence ID" value="TDG92810.1"/>
    <property type="molecule type" value="Genomic_DNA"/>
</dbReference>
<evidence type="ECO:0000313" key="7">
    <source>
        <dbReference type="Proteomes" id="UP000294668"/>
    </source>
</evidence>
<comment type="caution">
    <text evidence="6">The sequence shown here is derived from an EMBL/GenBank/DDBJ whole genome shotgun (WGS) entry which is preliminary data.</text>
</comment>
<dbReference type="PANTHER" id="PTHR47053">
    <property type="entry name" value="MUREIN DD-ENDOPEPTIDASE MEPH-RELATED"/>
    <property type="match status" value="1"/>
</dbReference>
<proteinExistence type="inferred from homology"/>
<feature type="non-terminal residue" evidence="6">
    <location>
        <position position="1"/>
    </location>
</feature>
<keyword evidence="2" id="KW-0645">Protease</keyword>
<dbReference type="InterPro" id="IPR000064">
    <property type="entry name" value="NLP_P60_dom"/>
</dbReference>
<evidence type="ECO:0000256" key="2">
    <source>
        <dbReference type="ARBA" id="ARBA00022670"/>
    </source>
</evidence>
<evidence type="ECO:0000256" key="4">
    <source>
        <dbReference type="ARBA" id="ARBA00022807"/>
    </source>
</evidence>
<dbReference type="Gene3D" id="3.90.1720.10">
    <property type="entry name" value="endopeptidase domain like (from Nostoc punctiforme)"/>
    <property type="match status" value="1"/>
</dbReference>
<gene>
    <name evidence="6" type="ORF">C5L28_001675</name>
</gene>
<dbReference type="Pfam" id="PF00877">
    <property type="entry name" value="NLPC_P60"/>
    <property type="match status" value="1"/>
</dbReference>
<dbReference type="GO" id="GO:0006508">
    <property type="term" value="P:proteolysis"/>
    <property type="evidence" value="ECO:0007669"/>
    <property type="project" value="UniProtKB-KW"/>
</dbReference>